<comment type="caution">
    <text evidence="1">The sequence shown here is derived from an EMBL/GenBank/DDBJ whole genome shotgun (WGS) entry which is preliminary data.</text>
</comment>
<name>A0A2N0NQF7_9GLOM</name>
<protein>
    <submittedName>
        <fullName evidence="1">Uncharacterized protein</fullName>
    </submittedName>
</protein>
<gene>
    <name evidence="1" type="ORF">RhiirA5_434220</name>
</gene>
<reference evidence="1 2" key="1">
    <citation type="submission" date="2016-04" db="EMBL/GenBank/DDBJ databases">
        <title>Genome analyses suggest a sexual origin of heterokaryosis in a supposedly ancient asexual fungus.</title>
        <authorList>
            <person name="Ropars J."/>
            <person name="Sedzielewska K."/>
            <person name="Noel J."/>
            <person name="Charron P."/>
            <person name="Farinelli L."/>
            <person name="Marton T."/>
            <person name="Kruger M."/>
            <person name="Pelin A."/>
            <person name="Brachmann A."/>
            <person name="Corradi N."/>
        </authorList>
    </citation>
    <scope>NUCLEOTIDE SEQUENCE [LARGE SCALE GENOMIC DNA]</scope>
    <source>
        <strain evidence="1 2">A5</strain>
    </source>
</reference>
<evidence type="ECO:0000313" key="1">
    <source>
        <dbReference type="EMBL" id="PKB96803.1"/>
    </source>
</evidence>
<evidence type="ECO:0000313" key="2">
    <source>
        <dbReference type="Proteomes" id="UP000232722"/>
    </source>
</evidence>
<dbReference type="Proteomes" id="UP000232722">
    <property type="component" value="Unassembled WGS sequence"/>
</dbReference>
<dbReference type="EMBL" id="LLXJ01003625">
    <property type="protein sequence ID" value="PKB96803.1"/>
    <property type="molecule type" value="Genomic_DNA"/>
</dbReference>
<accession>A0A2N0NQF7</accession>
<sequence length="108" mass="13021">MSPNWPTFKSNIDSNINYIMIIFKITKNFFHQNAYYTYMLTLYSLSNNWWDADFEGILSPKEIRNCNSWKVLKRLDLEKLINNPDYMIICYDYIEKYGGHFAKIVRVN</sequence>
<organism evidence="1 2">
    <name type="scientific">Rhizophagus irregularis</name>
    <dbReference type="NCBI Taxonomy" id="588596"/>
    <lineage>
        <taxon>Eukaryota</taxon>
        <taxon>Fungi</taxon>
        <taxon>Fungi incertae sedis</taxon>
        <taxon>Mucoromycota</taxon>
        <taxon>Glomeromycotina</taxon>
        <taxon>Glomeromycetes</taxon>
        <taxon>Glomerales</taxon>
        <taxon>Glomeraceae</taxon>
        <taxon>Rhizophagus</taxon>
    </lineage>
</organism>
<proteinExistence type="predicted"/>
<reference evidence="1 2" key="2">
    <citation type="submission" date="2017-09" db="EMBL/GenBank/DDBJ databases">
        <title>Extensive intraspecific genome diversity in a model arbuscular mycorrhizal fungus.</title>
        <authorList>
            <person name="Chen E.C."/>
            <person name="Morin E."/>
            <person name="Beaudet D."/>
            <person name="Noel J."/>
            <person name="Ndikumana S."/>
            <person name="Charron P."/>
            <person name="St-Onge C."/>
            <person name="Giorgi J."/>
            <person name="Grigoriev I.V."/>
            <person name="Roux C."/>
            <person name="Martin F.M."/>
            <person name="Corradi N."/>
        </authorList>
    </citation>
    <scope>NUCLEOTIDE SEQUENCE [LARGE SCALE GENOMIC DNA]</scope>
    <source>
        <strain evidence="1 2">A5</strain>
    </source>
</reference>
<dbReference type="AlphaFoldDB" id="A0A2N0NQF7"/>